<proteinExistence type="predicted"/>
<name>A0A0N4ZDA1_PARTI</name>
<dbReference type="Proteomes" id="UP000038045">
    <property type="component" value="Unplaced"/>
</dbReference>
<reference evidence="2" key="1">
    <citation type="submission" date="2017-02" db="UniProtKB">
        <authorList>
            <consortium name="WormBaseParasite"/>
        </authorList>
    </citation>
    <scope>IDENTIFICATION</scope>
</reference>
<protein>
    <submittedName>
        <fullName evidence="2">Signal recognition particle-docking protein FtsY</fullName>
    </submittedName>
</protein>
<sequence>MGAFQRFLFDKKESTLSPTPAVEKNCVSPVPDEGKEVIEERKNAVSPVLDNQENIPTSQEVIHILSNLSNMFLKKE</sequence>
<dbReference type="AlphaFoldDB" id="A0A0N4ZDA1"/>
<keyword evidence="1" id="KW-1185">Reference proteome</keyword>
<dbReference type="WBParaSite" id="PTRK_0000554250.1">
    <property type="protein sequence ID" value="PTRK_0000554250.1"/>
    <property type="gene ID" value="PTRK_0000554250"/>
</dbReference>
<evidence type="ECO:0000313" key="1">
    <source>
        <dbReference type="Proteomes" id="UP000038045"/>
    </source>
</evidence>
<organism evidence="1 2">
    <name type="scientific">Parastrongyloides trichosuri</name>
    <name type="common">Possum-specific nematode worm</name>
    <dbReference type="NCBI Taxonomy" id="131310"/>
    <lineage>
        <taxon>Eukaryota</taxon>
        <taxon>Metazoa</taxon>
        <taxon>Ecdysozoa</taxon>
        <taxon>Nematoda</taxon>
        <taxon>Chromadorea</taxon>
        <taxon>Rhabditida</taxon>
        <taxon>Tylenchina</taxon>
        <taxon>Panagrolaimomorpha</taxon>
        <taxon>Strongyloidoidea</taxon>
        <taxon>Strongyloididae</taxon>
        <taxon>Parastrongyloides</taxon>
    </lineage>
</organism>
<accession>A0A0N4ZDA1</accession>
<evidence type="ECO:0000313" key="2">
    <source>
        <dbReference type="WBParaSite" id="PTRK_0000554250.1"/>
    </source>
</evidence>